<dbReference type="Proteomes" id="UP000432015">
    <property type="component" value="Unassembled WGS sequence"/>
</dbReference>
<feature type="transmembrane region" description="Helical" evidence="7">
    <location>
        <begin position="150"/>
        <end position="172"/>
    </location>
</feature>
<keyword evidence="10" id="KW-1185">Reference proteome</keyword>
<name>A0A7K1KXD2_9ACTN</name>
<sequence>MGRTETLPERTARGGPERPVSPTAALVAAVLGFFVITLDVSGVTIALPAIGRDLGGSLSGLQWVADGYTLMVAALMLSAGTLSDAVGARRAYACGLAAFTLASLACGAAPTLATLTAARAAQGSAAAVMVPASLALIRQSFADPGERARGIALWTLGGAVAIAAGPVLGGLFTTQWSWRAVFLLNVPAGLAGLLVLRRAARSPRRPAALDLPGQLTAVVALASLTYAVIEGGHRGLTGAVPVAAGLAAAAGAAFVTVQARRRAPMLPLGMFRDRAVGVPVLAGFALNAAFYGGVFVLSLFFQEQRGWSAFAAGLMFAPMALVTAAFNHLSPPLVARLGARTVIVAGLVLSALGTGGLAAVGTGTPAWAIVVPTVPLGVGGALAMPALTTLMLDGVPAERAGVAAALLNTVRQTGGALGIAVFGALLARGFAAGMRASLIIAACLLAASALTASALLGRAGEGPRGSSGAARRGRRRVR</sequence>
<dbReference type="EMBL" id="WOFH01000003">
    <property type="protein sequence ID" value="MUN36860.1"/>
    <property type="molecule type" value="Genomic_DNA"/>
</dbReference>
<evidence type="ECO:0000256" key="4">
    <source>
        <dbReference type="ARBA" id="ARBA00022989"/>
    </source>
</evidence>
<dbReference type="Gene3D" id="1.20.1720.10">
    <property type="entry name" value="Multidrug resistance protein D"/>
    <property type="match status" value="1"/>
</dbReference>
<feature type="transmembrane region" description="Helical" evidence="7">
    <location>
        <begin position="20"/>
        <end position="40"/>
    </location>
</feature>
<keyword evidence="5 7" id="KW-0472">Membrane</keyword>
<comment type="subcellular location">
    <subcellularLocation>
        <location evidence="1">Cell membrane</location>
        <topology evidence="1">Multi-pass membrane protein</topology>
    </subcellularLocation>
</comment>
<feature type="transmembrane region" description="Helical" evidence="7">
    <location>
        <begin position="366"/>
        <end position="392"/>
    </location>
</feature>
<evidence type="ECO:0000256" key="5">
    <source>
        <dbReference type="ARBA" id="ARBA00023136"/>
    </source>
</evidence>
<feature type="domain" description="Major facilitator superfamily (MFS) profile" evidence="8">
    <location>
        <begin position="25"/>
        <end position="460"/>
    </location>
</feature>
<evidence type="ECO:0000256" key="7">
    <source>
        <dbReference type="SAM" id="Phobius"/>
    </source>
</evidence>
<dbReference type="GO" id="GO:0022857">
    <property type="term" value="F:transmembrane transporter activity"/>
    <property type="evidence" value="ECO:0007669"/>
    <property type="project" value="InterPro"/>
</dbReference>
<dbReference type="AlphaFoldDB" id="A0A7K1KXD2"/>
<feature type="transmembrane region" description="Helical" evidence="7">
    <location>
        <begin position="278"/>
        <end position="301"/>
    </location>
</feature>
<organism evidence="9 10">
    <name type="scientific">Actinomadura litoris</name>
    <dbReference type="NCBI Taxonomy" id="2678616"/>
    <lineage>
        <taxon>Bacteria</taxon>
        <taxon>Bacillati</taxon>
        <taxon>Actinomycetota</taxon>
        <taxon>Actinomycetes</taxon>
        <taxon>Streptosporangiales</taxon>
        <taxon>Thermomonosporaceae</taxon>
        <taxon>Actinomadura</taxon>
    </lineage>
</organism>
<proteinExistence type="predicted"/>
<dbReference type="PANTHER" id="PTHR42718">
    <property type="entry name" value="MAJOR FACILITATOR SUPERFAMILY MULTIDRUG TRANSPORTER MFSC"/>
    <property type="match status" value="1"/>
</dbReference>
<keyword evidence="2" id="KW-0813">Transport</keyword>
<accession>A0A7K1KXD2</accession>
<dbReference type="InterPro" id="IPR020846">
    <property type="entry name" value="MFS_dom"/>
</dbReference>
<feature type="transmembrane region" description="Helical" evidence="7">
    <location>
        <begin position="60"/>
        <end position="79"/>
    </location>
</feature>
<dbReference type="PROSITE" id="PS50850">
    <property type="entry name" value="MFS"/>
    <property type="match status" value="1"/>
</dbReference>
<feature type="transmembrane region" description="Helical" evidence="7">
    <location>
        <begin position="235"/>
        <end position="257"/>
    </location>
</feature>
<feature type="transmembrane region" description="Helical" evidence="7">
    <location>
        <begin position="413"/>
        <end position="431"/>
    </location>
</feature>
<comment type="caution">
    <text evidence="9">The sequence shown here is derived from an EMBL/GenBank/DDBJ whole genome shotgun (WGS) entry which is preliminary data.</text>
</comment>
<dbReference type="Gene3D" id="1.20.1250.20">
    <property type="entry name" value="MFS general substrate transporter like domains"/>
    <property type="match status" value="1"/>
</dbReference>
<feature type="region of interest" description="Disordered" evidence="6">
    <location>
        <begin position="459"/>
        <end position="478"/>
    </location>
</feature>
<dbReference type="Pfam" id="PF07690">
    <property type="entry name" value="MFS_1"/>
    <property type="match status" value="1"/>
</dbReference>
<dbReference type="GO" id="GO:0005886">
    <property type="term" value="C:plasma membrane"/>
    <property type="evidence" value="ECO:0007669"/>
    <property type="project" value="UniProtKB-SubCell"/>
</dbReference>
<dbReference type="CDD" id="cd17321">
    <property type="entry name" value="MFS_MMR_MDR_like"/>
    <property type="match status" value="1"/>
</dbReference>
<keyword evidence="3 7" id="KW-0812">Transmembrane</keyword>
<evidence type="ECO:0000259" key="8">
    <source>
        <dbReference type="PROSITE" id="PS50850"/>
    </source>
</evidence>
<evidence type="ECO:0000256" key="6">
    <source>
        <dbReference type="SAM" id="MobiDB-lite"/>
    </source>
</evidence>
<feature type="transmembrane region" description="Helical" evidence="7">
    <location>
        <begin position="307"/>
        <end position="329"/>
    </location>
</feature>
<evidence type="ECO:0000256" key="1">
    <source>
        <dbReference type="ARBA" id="ARBA00004651"/>
    </source>
</evidence>
<dbReference type="RefSeq" id="WP_156215908.1">
    <property type="nucleotide sequence ID" value="NZ_WOFH01000003.1"/>
</dbReference>
<evidence type="ECO:0000313" key="10">
    <source>
        <dbReference type="Proteomes" id="UP000432015"/>
    </source>
</evidence>
<evidence type="ECO:0000256" key="3">
    <source>
        <dbReference type="ARBA" id="ARBA00022692"/>
    </source>
</evidence>
<dbReference type="InterPro" id="IPR011701">
    <property type="entry name" value="MFS"/>
</dbReference>
<reference evidence="9 10" key="1">
    <citation type="submission" date="2019-11" db="EMBL/GenBank/DDBJ databases">
        <authorList>
            <person name="Cao P."/>
        </authorList>
    </citation>
    <scope>NUCLEOTIDE SEQUENCE [LARGE SCALE GENOMIC DNA]</scope>
    <source>
        <strain evidence="9 10">NEAU-AAG5</strain>
    </source>
</reference>
<feature type="transmembrane region" description="Helical" evidence="7">
    <location>
        <begin position="341"/>
        <end position="360"/>
    </location>
</feature>
<dbReference type="InterPro" id="IPR036259">
    <property type="entry name" value="MFS_trans_sf"/>
</dbReference>
<dbReference type="PANTHER" id="PTHR42718:SF9">
    <property type="entry name" value="MAJOR FACILITATOR SUPERFAMILY MULTIDRUG TRANSPORTER MFSC"/>
    <property type="match status" value="1"/>
</dbReference>
<keyword evidence="4 7" id="KW-1133">Transmembrane helix</keyword>
<protein>
    <submittedName>
        <fullName evidence="9">MFS transporter</fullName>
    </submittedName>
</protein>
<evidence type="ECO:0000256" key="2">
    <source>
        <dbReference type="ARBA" id="ARBA00022448"/>
    </source>
</evidence>
<gene>
    <name evidence="9" type="ORF">GNZ18_09650</name>
</gene>
<feature type="transmembrane region" description="Helical" evidence="7">
    <location>
        <begin position="178"/>
        <end position="196"/>
    </location>
</feature>
<feature type="transmembrane region" description="Helical" evidence="7">
    <location>
        <begin position="119"/>
        <end position="138"/>
    </location>
</feature>
<dbReference type="SUPFAM" id="SSF103473">
    <property type="entry name" value="MFS general substrate transporter"/>
    <property type="match status" value="1"/>
</dbReference>
<evidence type="ECO:0000313" key="9">
    <source>
        <dbReference type="EMBL" id="MUN36860.1"/>
    </source>
</evidence>
<feature type="transmembrane region" description="Helical" evidence="7">
    <location>
        <begin position="91"/>
        <end position="113"/>
    </location>
</feature>
<feature type="transmembrane region" description="Helical" evidence="7">
    <location>
        <begin position="437"/>
        <end position="457"/>
    </location>
</feature>